<comment type="caution">
    <text evidence="2">The sequence shown here is derived from an EMBL/GenBank/DDBJ whole genome shotgun (WGS) entry which is preliminary data.</text>
</comment>
<dbReference type="RefSeq" id="WP_202857953.1">
    <property type="nucleotide sequence ID" value="NZ_JAEUGD010000063.1"/>
</dbReference>
<reference evidence="2" key="1">
    <citation type="submission" date="2021-01" db="EMBL/GenBank/DDBJ databases">
        <title>Fulvivirga kasyanovii gen. nov., sp nov., a novel member of the phylum Bacteroidetes isolated from seawater in a mussel farm.</title>
        <authorList>
            <person name="Zhao L.-H."/>
            <person name="Wang Z.-J."/>
        </authorList>
    </citation>
    <scope>NUCLEOTIDE SEQUENCE</scope>
    <source>
        <strain evidence="2">29W222</strain>
    </source>
</reference>
<organism evidence="2 3">
    <name type="scientific">Fulvivirga marina</name>
    <dbReference type="NCBI Taxonomy" id="2494733"/>
    <lineage>
        <taxon>Bacteria</taxon>
        <taxon>Pseudomonadati</taxon>
        <taxon>Bacteroidota</taxon>
        <taxon>Cytophagia</taxon>
        <taxon>Cytophagales</taxon>
        <taxon>Fulvivirgaceae</taxon>
        <taxon>Fulvivirga</taxon>
    </lineage>
</organism>
<proteinExistence type="predicted"/>
<feature type="region of interest" description="Disordered" evidence="1">
    <location>
        <begin position="123"/>
        <end position="148"/>
    </location>
</feature>
<feature type="non-terminal residue" evidence="2">
    <location>
        <position position="1"/>
    </location>
</feature>
<feature type="region of interest" description="Disordered" evidence="1">
    <location>
        <begin position="1"/>
        <end position="21"/>
    </location>
</feature>
<evidence type="ECO:0000313" key="3">
    <source>
        <dbReference type="Proteomes" id="UP000614216"/>
    </source>
</evidence>
<evidence type="ECO:0000256" key="1">
    <source>
        <dbReference type="SAM" id="MobiDB-lite"/>
    </source>
</evidence>
<dbReference type="AlphaFoldDB" id="A0A937KFQ2"/>
<dbReference type="EMBL" id="JAEUGD010000063">
    <property type="protein sequence ID" value="MBL6448413.1"/>
    <property type="molecule type" value="Genomic_DNA"/>
</dbReference>
<feature type="compositionally biased region" description="Basic and acidic residues" evidence="1">
    <location>
        <begin position="125"/>
        <end position="135"/>
    </location>
</feature>
<feature type="non-terminal residue" evidence="2">
    <location>
        <position position="390"/>
    </location>
</feature>
<name>A0A937KFQ2_9BACT</name>
<sequence length="390" mass="44159">KKKKETKVKEKAAKGSSGSSDRLRKLVDKVIHELDEIRDDHPGGDLDDILENTISDLQNAVKSGDDKSLAGDIKEAIDPYLHWEKTIEHNQLLRLGYVVISEQKGREKVAEIVNKLLKKLGTTKEAQKPETDKPFSKNRNPTKRTTKAGLSKVLVREVTDELTDLGIDLDGESEIVIASTRMDLEEALDSNDDELENLVKEAIQNFRDWLDEIREDKKALPTIVSINKLVTALGEKPIPVVISPKSREKSKQFMKKLEGIEGDIEACRAVIREHNKKKREAEGPKPKKTRYTQLREKLLAVVSIIPDKLKEDQEVQQKTEGILLHTHRELVRAWGMSKVKAKAGANAIKEKFDAMEEKTAKEERKAILAKWKKDLPDVDKLVPKISKDKQ</sequence>
<accession>A0A937KFQ2</accession>
<gene>
    <name evidence="2" type="ORF">JMN32_19020</name>
</gene>
<dbReference type="Proteomes" id="UP000614216">
    <property type="component" value="Unassembled WGS sequence"/>
</dbReference>
<keyword evidence="3" id="KW-1185">Reference proteome</keyword>
<protein>
    <submittedName>
        <fullName evidence="2">Uncharacterized protein</fullName>
    </submittedName>
</protein>
<evidence type="ECO:0000313" key="2">
    <source>
        <dbReference type="EMBL" id="MBL6448413.1"/>
    </source>
</evidence>